<evidence type="ECO:0000313" key="3">
    <source>
        <dbReference type="Proteomes" id="UP000281553"/>
    </source>
</evidence>
<dbReference type="Gene3D" id="2.60.40.10">
    <property type="entry name" value="Immunoglobulins"/>
    <property type="match status" value="1"/>
</dbReference>
<evidence type="ECO:0000313" key="2">
    <source>
        <dbReference type="EMBL" id="VDN10260.1"/>
    </source>
</evidence>
<dbReference type="CDD" id="cd00063">
    <property type="entry name" value="FN3"/>
    <property type="match status" value="1"/>
</dbReference>
<organism evidence="2 3">
    <name type="scientific">Dibothriocephalus latus</name>
    <name type="common">Fish tapeworm</name>
    <name type="synonym">Diphyllobothrium latum</name>
    <dbReference type="NCBI Taxonomy" id="60516"/>
    <lineage>
        <taxon>Eukaryota</taxon>
        <taxon>Metazoa</taxon>
        <taxon>Spiralia</taxon>
        <taxon>Lophotrochozoa</taxon>
        <taxon>Platyhelminthes</taxon>
        <taxon>Cestoda</taxon>
        <taxon>Eucestoda</taxon>
        <taxon>Diphyllobothriidea</taxon>
        <taxon>Diphyllobothriidae</taxon>
        <taxon>Dibothriocephalus</taxon>
    </lineage>
</organism>
<feature type="domain" description="Fibronectin type-III" evidence="1">
    <location>
        <begin position="1"/>
        <end position="94"/>
    </location>
</feature>
<proteinExistence type="predicted"/>
<dbReference type="InterPro" id="IPR036116">
    <property type="entry name" value="FN3_sf"/>
</dbReference>
<dbReference type="AlphaFoldDB" id="A0A3P7L9X4"/>
<dbReference type="OrthoDB" id="114660at2759"/>
<keyword evidence="3" id="KW-1185">Reference proteome</keyword>
<dbReference type="InterPro" id="IPR003961">
    <property type="entry name" value="FN3_dom"/>
</dbReference>
<sequence>MALDSPCSALCAYYYYLAALKPKILSANTGYNLYYSMQLRAQLDRWEVVKTTQSHATLRGLRYGATYFLKVNAFNSAGDGPVSEAFPIIVTPGGRRKCQVASCRKTLMLGFFPSPPALHLA</sequence>
<dbReference type="SUPFAM" id="SSF49265">
    <property type="entry name" value="Fibronectin type III"/>
    <property type="match status" value="1"/>
</dbReference>
<dbReference type="Pfam" id="PF00041">
    <property type="entry name" value="fn3"/>
    <property type="match status" value="1"/>
</dbReference>
<dbReference type="InterPro" id="IPR013783">
    <property type="entry name" value="Ig-like_fold"/>
</dbReference>
<accession>A0A3P7L9X4</accession>
<protein>
    <recommendedName>
        <fullName evidence="1">Fibronectin type-III domain-containing protein</fullName>
    </recommendedName>
</protein>
<reference evidence="2 3" key="1">
    <citation type="submission" date="2018-11" db="EMBL/GenBank/DDBJ databases">
        <authorList>
            <consortium name="Pathogen Informatics"/>
        </authorList>
    </citation>
    <scope>NUCLEOTIDE SEQUENCE [LARGE SCALE GENOMIC DNA]</scope>
</reference>
<dbReference type="Proteomes" id="UP000281553">
    <property type="component" value="Unassembled WGS sequence"/>
</dbReference>
<gene>
    <name evidence="2" type="ORF">DILT_LOCUS6091</name>
</gene>
<name>A0A3P7L9X4_DIBLA</name>
<dbReference type="PROSITE" id="PS50853">
    <property type="entry name" value="FN3"/>
    <property type="match status" value="1"/>
</dbReference>
<evidence type="ECO:0000259" key="1">
    <source>
        <dbReference type="PROSITE" id="PS50853"/>
    </source>
</evidence>
<dbReference type="EMBL" id="UYRU01048774">
    <property type="protein sequence ID" value="VDN10260.1"/>
    <property type="molecule type" value="Genomic_DNA"/>
</dbReference>